<keyword evidence="4" id="KW-1185">Reference proteome</keyword>
<dbReference type="AlphaFoldDB" id="A0AAE0W4H4"/>
<dbReference type="GO" id="GO:0015031">
    <property type="term" value="P:protein transport"/>
    <property type="evidence" value="ECO:0007669"/>
    <property type="project" value="TreeGrafter"/>
</dbReference>
<feature type="domain" description="Arrestin C-terminal-like" evidence="2">
    <location>
        <begin position="177"/>
        <end position="307"/>
    </location>
</feature>
<organism evidence="3 4">
    <name type="scientific">Potamilus streckersoni</name>
    <dbReference type="NCBI Taxonomy" id="2493646"/>
    <lineage>
        <taxon>Eukaryota</taxon>
        <taxon>Metazoa</taxon>
        <taxon>Spiralia</taxon>
        <taxon>Lophotrochozoa</taxon>
        <taxon>Mollusca</taxon>
        <taxon>Bivalvia</taxon>
        <taxon>Autobranchia</taxon>
        <taxon>Heteroconchia</taxon>
        <taxon>Palaeoheterodonta</taxon>
        <taxon>Unionida</taxon>
        <taxon>Unionoidea</taxon>
        <taxon>Unionidae</taxon>
        <taxon>Ambleminae</taxon>
        <taxon>Lampsilini</taxon>
        <taxon>Potamilus</taxon>
    </lineage>
</organism>
<reference evidence="3" key="2">
    <citation type="journal article" date="2021" name="Genome Biol. Evol.">
        <title>Developing a high-quality reference genome for a parasitic bivalve with doubly uniparental inheritance (Bivalvia: Unionida).</title>
        <authorList>
            <person name="Smith C.H."/>
        </authorList>
    </citation>
    <scope>NUCLEOTIDE SEQUENCE</scope>
    <source>
        <strain evidence="3">CHS0354</strain>
        <tissue evidence="3">Mantle</tissue>
    </source>
</reference>
<dbReference type="SUPFAM" id="SSF81296">
    <property type="entry name" value="E set domains"/>
    <property type="match status" value="2"/>
</dbReference>
<dbReference type="Proteomes" id="UP001195483">
    <property type="component" value="Unassembled WGS sequence"/>
</dbReference>
<reference evidence="3" key="3">
    <citation type="submission" date="2023-05" db="EMBL/GenBank/DDBJ databases">
        <authorList>
            <person name="Smith C.H."/>
        </authorList>
    </citation>
    <scope>NUCLEOTIDE SEQUENCE</scope>
    <source>
        <strain evidence="3">CHS0354</strain>
        <tissue evidence="3">Mantle</tissue>
    </source>
</reference>
<reference evidence="3" key="1">
    <citation type="journal article" date="2021" name="Genome Biol. Evol.">
        <title>A High-Quality Reference Genome for a Parasitic Bivalve with Doubly Uniparental Inheritance (Bivalvia: Unionida).</title>
        <authorList>
            <person name="Smith C.H."/>
        </authorList>
    </citation>
    <scope>NUCLEOTIDE SEQUENCE</scope>
    <source>
        <strain evidence="3">CHS0354</strain>
    </source>
</reference>
<dbReference type="Gene3D" id="2.60.40.640">
    <property type="match status" value="2"/>
</dbReference>
<dbReference type="InterPro" id="IPR014752">
    <property type="entry name" value="Arrestin-like_C"/>
</dbReference>
<dbReference type="PANTHER" id="PTHR11188">
    <property type="entry name" value="ARRESTIN DOMAIN CONTAINING PROTEIN"/>
    <property type="match status" value="1"/>
</dbReference>
<dbReference type="Pfam" id="PF02752">
    <property type="entry name" value="Arrestin_C"/>
    <property type="match status" value="1"/>
</dbReference>
<dbReference type="SMART" id="SM01017">
    <property type="entry name" value="Arrestin_C"/>
    <property type="match status" value="1"/>
</dbReference>
<dbReference type="InterPro" id="IPR011021">
    <property type="entry name" value="Arrestin-like_N"/>
</dbReference>
<protein>
    <recommendedName>
        <fullName evidence="2">Arrestin C-terminal-like domain-containing protein</fullName>
    </recommendedName>
</protein>
<gene>
    <name evidence="3" type="ORF">CHS0354_004387</name>
</gene>
<comment type="similarity">
    <text evidence="1">Belongs to the arrestin family.</text>
</comment>
<dbReference type="PANTHER" id="PTHR11188:SF176">
    <property type="entry name" value="ARRESTIN DOMAIN-CONTAINING PROTEIN 1"/>
    <property type="match status" value="1"/>
</dbReference>
<name>A0AAE0W4H4_9BIVA</name>
<dbReference type="EMBL" id="JAEAOA010000328">
    <property type="protein sequence ID" value="KAK3601186.1"/>
    <property type="molecule type" value="Genomic_DNA"/>
</dbReference>
<comment type="caution">
    <text evidence="3">The sequence shown here is derived from an EMBL/GenBank/DDBJ whole genome shotgun (WGS) entry which is preliminary data.</text>
</comment>
<dbReference type="InterPro" id="IPR014756">
    <property type="entry name" value="Ig_E-set"/>
</dbReference>
<proteinExistence type="inferred from homology"/>
<dbReference type="InterPro" id="IPR011022">
    <property type="entry name" value="Arrestin_C-like"/>
</dbReference>
<evidence type="ECO:0000313" key="4">
    <source>
        <dbReference type="Proteomes" id="UP001195483"/>
    </source>
</evidence>
<evidence type="ECO:0000259" key="2">
    <source>
        <dbReference type="SMART" id="SM01017"/>
    </source>
</evidence>
<evidence type="ECO:0000256" key="1">
    <source>
        <dbReference type="ARBA" id="ARBA00005298"/>
    </source>
</evidence>
<dbReference type="GO" id="GO:0005737">
    <property type="term" value="C:cytoplasm"/>
    <property type="evidence" value="ECO:0007669"/>
    <property type="project" value="TreeGrafter"/>
</dbReference>
<dbReference type="InterPro" id="IPR050357">
    <property type="entry name" value="Arrestin_domain-protein"/>
</dbReference>
<sequence>MGKLKMFEISLSNPQGVYFAGQSLQGHVTVELNQAMKMRGVRLKFHGRAYVHWTETHSSGSGKNRHTETRHYSATETYFNFDSLLFGPGNDTTDLQAGRHTFPFVFQLPTNLPSSYESHIGNIRYYLKGTIDKPWKFDHTTKKVFTIIGVLDLNQEPTATVPQQGQNQKYLCCLCCRTGPISAHFQIDRRGYVPGDSIILNAEISNNSNRTMSASRVRLIMVARYHATTKSKRVTTEVARVQHGEIAPFGSDTWSSDRMVIPPLPPSYLAGCKIIDIVYKLQFEVDPTGPSFDLEIPLEIIIGTIPLRSAVPPQFMSQYPPPSTMPLPPAGFDAPFYTKGIATNEPTAPPMPASTLPYLPPPSYAECVFGKVSTKGDDDNEYTMGDKDFAPVYTYYDWSKSSV</sequence>
<dbReference type="Pfam" id="PF00339">
    <property type="entry name" value="Arrestin_N"/>
    <property type="match status" value="1"/>
</dbReference>
<evidence type="ECO:0000313" key="3">
    <source>
        <dbReference type="EMBL" id="KAK3601186.1"/>
    </source>
</evidence>
<accession>A0AAE0W4H4</accession>